<dbReference type="InterPro" id="IPR012334">
    <property type="entry name" value="Pectin_lyas_fold"/>
</dbReference>
<dbReference type="InterPro" id="IPR000743">
    <property type="entry name" value="Glyco_hydro_28"/>
</dbReference>
<comment type="caution">
    <text evidence="11">The sequence shown here is derived from an EMBL/GenBank/DDBJ whole genome shotgun (WGS) entry which is preliminary data.</text>
</comment>
<keyword evidence="5 9" id="KW-0378">Hydrolase</keyword>
<dbReference type="GO" id="GO:0004650">
    <property type="term" value="F:polygalacturonase activity"/>
    <property type="evidence" value="ECO:0007669"/>
    <property type="project" value="InterPro"/>
</dbReference>
<evidence type="ECO:0000256" key="2">
    <source>
        <dbReference type="ARBA" id="ARBA00008834"/>
    </source>
</evidence>
<feature type="signal peptide" evidence="10">
    <location>
        <begin position="1"/>
        <end position="19"/>
    </location>
</feature>
<name>A0A830CJF5_9LAMI</name>
<dbReference type="Pfam" id="PF00295">
    <property type="entry name" value="Glyco_hydro_28"/>
    <property type="match status" value="1"/>
</dbReference>
<feature type="active site" evidence="8">
    <location>
        <position position="235"/>
    </location>
</feature>
<dbReference type="GO" id="GO:0005975">
    <property type="term" value="P:carbohydrate metabolic process"/>
    <property type="evidence" value="ECO:0007669"/>
    <property type="project" value="InterPro"/>
</dbReference>
<feature type="chain" id="PRO_5032706383" evidence="10">
    <location>
        <begin position="20"/>
        <end position="400"/>
    </location>
</feature>
<dbReference type="EMBL" id="BMAC01000597">
    <property type="protein sequence ID" value="GFP99920.1"/>
    <property type="molecule type" value="Genomic_DNA"/>
</dbReference>
<evidence type="ECO:0000256" key="5">
    <source>
        <dbReference type="ARBA" id="ARBA00022801"/>
    </source>
</evidence>
<sequence>MWIIYIMLFLSTWSTHINCQTNIFNVTDYGAISGGKTDNNQAFLDTWKKVCETSGGVFLVPLGTYLVSGSLFEGPCNGQTTVTINGILIASPDVTLVVEYWIGFQNIADLTIIGNGMLDGNGAASWVRSCKDLSTCKLPPISLTFNNVSNVLIQDIKSANSKMFHMKVHESRNVTLNNVSISAPADSPNTDGVHISHSTNITISNLQVATGDDCVSIGEGSSNVNISGVFCGPGHGISIGSLGKYEGEQDVSLINVMNCTLTNTTNGIRIKTYAPSPPSSAHDITFQHILMDGVYNPIIIDQHYCPKHKSCSKGESNVEIKSVKFIDVRGSSATSIGVKLDCSQSKPCQDIQLSGVNLSIEGQSTTASCINVNYKFLEPNQVPSSCSAPVTLQDKIDTSM</sequence>
<proteinExistence type="inferred from homology"/>
<dbReference type="InterPro" id="IPR006626">
    <property type="entry name" value="PbH1"/>
</dbReference>
<keyword evidence="10" id="KW-0732">Signal</keyword>
<organism evidence="11 12">
    <name type="scientific">Phtheirospermum japonicum</name>
    <dbReference type="NCBI Taxonomy" id="374723"/>
    <lineage>
        <taxon>Eukaryota</taxon>
        <taxon>Viridiplantae</taxon>
        <taxon>Streptophyta</taxon>
        <taxon>Embryophyta</taxon>
        <taxon>Tracheophyta</taxon>
        <taxon>Spermatophyta</taxon>
        <taxon>Magnoliopsida</taxon>
        <taxon>eudicotyledons</taxon>
        <taxon>Gunneridae</taxon>
        <taxon>Pentapetalae</taxon>
        <taxon>asterids</taxon>
        <taxon>lamiids</taxon>
        <taxon>Lamiales</taxon>
        <taxon>Orobanchaceae</taxon>
        <taxon>Orobanchaceae incertae sedis</taxon>
        <taxon>Phtheirospermum</taxon>
    </lineage>
</organism>
<evidence type="ECO:0000256" key="9">
    <source>
        <dbReference type="RuleBase" id="RU361169"/>
    </source>
</evidence>
<dbReference type="PROSITE" id="PS00502">
    <property type="entry name" value="POLYGALACTURONASE"/>
    <property type="match status" value="1"/>
</dbReference>
<dbReference type="InterPro" id="IPR011050">
    <property type="entry name" value="Pectin_lyase_fold/virulence"/>
</dbReference>
<dbReference type="FunFam" id="2.160.20.10:FF:000004">
    <property type="entry name" value="Pectin lyase-like superfamily protein"/>
    <property type="match status" value="1"/>
</dbReference>
<comment type="similarity">
    <text evidence="2 9">Belongs to the glycosyl hydrolase 28 family.</text>
</comment>
<evidence type="ECO:0000256" key="3">
    <source>
        <dbReference type="ARBA" id="ARBA00022512"/>
    </source>
</evidence>
<dbReference type="AlphaFoldDB" id="A0A830CJF5"/>
<evidence type="ECO:0000313" key="12">
    <source>
        <dbReference type="Proteomes" id="UP000653305"/>
    </source>
</evidence>
<keyword evidence="6 9" id="KW-0326">Glycosidase</keyword>
<keyword evidence="3" id="KW-0134">Cell wall</keyword>
<dbReference type="GO" id="GO:0071555">
    <property type="term" value="P:cell wall organization"/>
    <property type="evidence" value="ECO:0007669"/>
    <property type="project" value="UniProtKB-KW"/>
</dbReference>
<dbReference type="SUPFAM" id="SSF51126">
    <property type="entry name" value="Pectin lyase-like"/>
    <property type="match status" value="1"/>
</dbReference>
<evidence type="ECO:0000256" key="6">
    <source>
        <dbReference type="ARBA" id="ARBA00023295"/>
    </source>
</evidence>
<comment type="subcellular location">
    <subcellularLocation>
        <location evidence="1">Secreted</location>
        <location evidence="1">Cell wall</location>
    </subcellularLocation>
</comment>
<protein>
    <submittedName>
        <fullName evidence="11">Exopolygalacturonase clone gbge184</fullName>
    </submittedName>
</protein>
<evidence type="ECO:0000256" key="8">
    <source>
        <dbReference type="PROSITE-ProRule" id="PRU10052"/>
    </source>
</evidence>
<dbReference type="Proteomes" id="UP000653305">
    <property type="component" value="Unassembled WGS sequence"/>
</dbReference>
<keyword evidence="12" id="KW-1185">Reference proteome</keyword>
<evidence type="ECO:0000256" key="1">
    <source>
        <dbReference type="ARBA" id="ARBA00004191"/>
    </source>
</evidence>
<keyword evidence="4" id="KW-0964">Secreted</keyword>
<dbReference type="PANTHER" id="PTHR31375">
    <property type="match status" value="1"/>
</dbReference>
<gene>
    <name evidence="11" type="ORF">PHJA_002136100</name>
</gene>
<evidence type="ECO:0000256" key="4">
    <source>
        <dbReference type="ARBA" id="ARBA00022525"/>
    </source>
</evidence>
<reference evidence="11" key="1">
    <citation type="submission" date="2020-07" db="EMBL/GenBank/DDBJ databases">
        <title>Ethylene signaling mediates host invasion by parasitic plants.</title>
        <authorList>
            <person name="Yoshida S."/>
        </authorList>
    </citation>
    <scope>NUCLEOTIDE SEQUENCE</scope>
    <source>
        <strain evidence="11">Okayama</strain>
    </source>
</reference>
<evidence type="ECO:0000256" key="7">
    <source>
        <dbReference type="ARBA" id="ARBA00023316"/>
    </source>
</evidence>
<evidence type="ECO:0000313" key="11">
    <source>
        <dbReference type="EMBL" id="GFP99920.1"/>
    </source>
</evidence>
<dbReference type="SMART" id="SM00710">
    <property type="entry name" value="PbH1"/>
    <property type="match status" value="5"/>
</dbReference>
<dbReference type="Gene3D" id="2.160.20.10">
    <property type="entry name" value="Single-stranded right-handed beta-helix, Pectin lyase-like"/>
    <property type="match status" value="1"/>
</dbReference>
<keyword evidence="7" id="KW-0961">Cell wall biogenesis/degradation</keyword>
<dbReference type="OrthoDB" id="187139at2759"/>
<evidence type="ECO:0000256" key="10">
    <source>
        <dbReference type="SAM" id="SignalP"/>
    </source>
</evidence>
<accession>A0A830CJF5</accession>